<sequence>MKLALQRLGVATALATALTGARAASYVVDVQFPDDTTATPVTLDVEDFGEPQTAKSPSGVFVAVAARHGLQGKMLESTVNVIDNAGTEQASSTGIATQYLLLDHPLALRSPAGAAVVLTLKQIHE</sequence>
<dbReference type="EMBL" id="CP000619">
    <property type="protein sequence ID" value="ABO60407.1"/>
    <property type="molecule type" value="Genomic_DNA"/>
</dbReference>
<dbReference type="KEGG" id="bvi:Bcep1808_7532"/>
<organism evidence="2 3">
    <name type="scientific">Burkholderia vietnamiensis (strain G4 / LMG 22486)</name>
    <name type="common">Burkholderia cepacia (strain R1808)</name>
    <dbReference type="NCBI Taxonomy" id="269482"/>
    <lineage>
        <taxon>Bacteria</taxon>
        <taxon>Pseudomonadati</taxon>
        <taxon>Pseudomonadota</taxon>
        <taxon>Betaproteobacteria</taxon>
        <taxon>Burkholderiales</taxon>
        <taxon>Burkholderiaceae</taxon>
        <taxon>Burkholderia</taxon>
        <taxon>Burkholderia cepacia complex</taxon>
    </lineage>
</organism>
<protein>
    <submittedName>
        <fullName evidence="2">Uncharacterized protein</fullName>
    </submittedName>
</protein>
<reference evidence="2 3" key="1">
    <citation type="submission" date="2007-03" db="EMBL/GenBank/DDBJ databases">
        <title>Complete sequence of plasmid pBVIE03 of Burkholderia vietnamiensis G4.</title>
        <authorList>
            <consortium name="US DOE Joint Genome Institute"/>
            <person name="Copeland A."/>
            <person name="Lucas S."/>
            <person name="Lapidus A."/>
            <person name="Barry K."/>
            <person name="Detter J.C."/>
            <person name="Glavina del Rio T."/>
            <person name="Hammon N."/>
            <person name="Israni S."/>
            <person name="Dalin E."/>
            <person name="Tice H."/>
            <person name="Pitluck S."/>
            <person name="Chain P."/>
            <person name="Malfatti S."/>
            <person name="Shin M."/>
            <person name="Vergez L."/>
            <person name="Schmutz J."/>
            <person name="Larimer F."/>
            <person name="Land M."/>
            <person name="Hauser L."/>
            <person name="Kyrpides N."/>
            <person name="Tiedje J."/>
            <person name="Richardson P."/>
        </authorList>
    </citation>
    <scope>NUCLEOTIDE SEQUENCE [LARGE SCALE GENOMIC DNA]</scope>
    <source>
        <strain evidence="3">G4 / LMG 22486</strain>
        <plasmid evidence="2 3">pBVIE03</plasmid>
    </source>
</reference>
<feature type="chain" id="PRO_5002671412" evidence="1">
    <location>
        <begin position="24"/>
        <end position="125"/>
    </location>
</feature>
<gene>
    <name evidence="2" type="ordered locus">Bcep1808_7532</name>
</gene>
<evidence type="ECO:0000313" key="3">
    <source>
        <dbReference type="Proteomes" id="UP000002287"/>
    </source>
</evidence>
<evidence type="ECO:0000256" key="1">
    <source>
        <dbReference type="SAM" id="SignalP"/>
    </source>
</evidence>
<keyword evidence="2" id="KW-0614">Plasmid</keyword>
<dbReference type="Proteomes" id="UP000002287">
    <property type="component" value="Plasmid pBVIE03"/>
</dbReference>
<evidence type="ECO:0000313" key="2">
    <source>
        <dbReference type="EMBL" id="ABO60407.1"/>
    </source>
</evidence>
<keyword evidence="1" id="KW-0732">Signal</keyword>
<dbReference type="HOGENOM" id="CLU_1988484_0_0_4"/>
<name>A4JVV4_BURVG</name>
<proteinExistence type="predicted"/>
<dbReference type="AlphaFoldDB" id="A4JVV4"/>
<geneLocation type="plasmid" evidence="2 3">
    <name>pBVIE03</name>
</geneLocation>
<accession>A4JVV4</accession>
<feature type="signal peptide" evidence="1">
    <location>
        <begin position="1"/>
        <end position="23"/>
    </location>
</feature>